<dbReference type="Proteomes" id="UP001596161">
    <property type="component" value="Unassembled WGS sequence"/>
</dbReference>
<accession>A0ABW0ED13</accession>
<keyword evidence="2" id="KW-1185">Reference proteome</keyword>
<sequence length="270" mass="30850">MEARRIRTVLFFIASIFLFSCQRKEDNRLAILALQTACKDTWADIEALTGSIRHEVEVGGNRKADIRVLDLSKRISEWKNPVLPTLSVSGLKQFSDSTYNSTLAEKLEKADQEEWKRISTEIGKATTYLPLEIKSASDSLKIYQILYLILRQELLYHSALAARVGGNDWFTTSINSQIHYKAGDTVKTLISLSRFENDNIKYRAEPIRIYLNDTLININSTTEYIGKVTLIKFPAIQKGTYKIEGTFITKYPASRQQKIAKILSREFNVE</sequence>
<protein>
    <recommendedName>
        <fullName evidence="3">Gliding motility-associated protein GldM N-terminal domain-containing protein</fullName>
    </recommendedName>
</protein>
<gene>
    <name evidence="1" type="ORF">ACFPIB_09325</name>
</gene>
<dbReference type="RefSeq" id="WP_378017174.1">
    <property type="nucleotide sequence ID" value="NZ_JBHSKT010000004.1"/>
</dbReference>
<reference evidence="2" key="1">
    <citation type="journal article" date="2019" name="Int. J. Syst. Evol. Microbiol.">
        <title>The Global Catalogue of Microorganisms (GCM) 10K type strain sequencing project: providing services to taxonomists for standard genome sequencing and annotation.</title>
        <authorList>
            <consortium name="The Broad Institute Genomics Platform"/>
            <consortium name="The Broad Institute Genome Sequencing Center for Infectious Disease"/>
            <person name="Wu L."/>
            <person name="Ma J."/>
        </authorList>
    </citation>
    <scope>NUCLEOTIDE SEQUENCE [LARGE SCALE GENOMIC DNA]</scope>
    <source>
        <strain evidence="2">KACC 12602</strain>
    </source>
</reference>
<evidence type="ECO:0000313" key="1">
    <source>
        <dbReference type="EMBL" id="MFC5270809.1"/>
    </source>
</evidence>
<dbReference type="EMBL" id="JBHSKT010000004">
    <property type="protein sequence ID" value="MFC5270809.1"/>
    <property type="molecule type" value="Genomic_DNA"/>
</dbReference>
<comment type="caution">
    <text evidence="1">The sequence shown here is derived from an EMBL/GenBank/DDBJ whole genome shotgun (WGS) entry which is preliminary data.</text>
</comment>
<name>A0ABW0ED13_9BACT</name>
<evidence type="ECO:0008006" key="3">
    <source>
        <dbReference type="Google" id="ProtNLM"/>
    </source>
</evidence>
<organism evidence="1 2">
    <name type="scientific">Adhaeribacter terreus</name>
    <dbReference type="NCBI Taxonomy" id="529703"/>
    <lineage>
        <taxon>Bacteria</taxon>
        <taxon>Pseudomonadati</taxon>
        <taxon>Bacteroidota</taxon>
        <taxon>Cytophagia</taxon>
        <taxon>Cytophagales</taxon>
        <taxon>Hymenobacteraceae</taxon>
        <taxon>Adhaeribacter</taxon>
    </lineage>
</organism>
<evidence type="ECO:0000313" key="2">
    <source>
        <dbReference type="Proteomes" id="UP001596161"/>
    </source>
</evidence>
<dbReference type="PROSITE" id="PS51257">
    <property type="entry name" value="PROKAR_LIPOPROTEIN"/>
    <property type="match status" value="1"/>
</dbReference>
<proteinExistence type="predicted"/>